<name>A0A498MVM1_LABRO</name>
<keyword evidence="1" id="KW-0812">Transmembrane</keyword>
<evidence type="ECO:0000256" key="1">
    <source>
        <dbReference type="SAM" id="Phobius"/>
    </source>
</evidence>
<reference evidence="2 3" key="1">
    <citation type="submission" date="2018-03" db="EMBL/GenBank/DDBJ databases">
        <title>Draft genome sequence of Rohu Carp (Labeo rohita).</title>
        <authorList>
            <person name="Das P."/>
            <person name="Kushwaha B."/>
            <person name="Joshi C.G."/>
            <person name="Kumar D."/>
            <person name="Nagpure N.S."/>
            <person name="Sahoo L."/>
            <person name="Das S.P."/>
            <person name="Bit A."/>
            <person name="Patnaik S."/>
            <person name="Meher P.K."/>
            <person name="Jayasankar P."/>
            <person name="Koringa P.G."/>
            <person name="Patel N.V."/>
            <person name="Hinsu A.T."/>
            <person name="Kumar R."/>
            <person name="Pandey M."/>
            <person name="Agarwal S."/>
            <person name="Srivastava S."/>
            <person name="Singh M."/>
            <person name="Iquebal M.A."/>
            <person name="Jaiswal S."/>
            <person name="Angadi U.B."/>
            <person name="Kumar N."/>
            <person name="Raza M."/>
            <person name="Shah T.M."/>
            <person name="Rai A."/>
            <person name="Jena J.K."/>
        </authorList>
    </citation>
    <scope>NUCLEOTIDE SEQUENCE [LARGE SCALE GENOMIC DNA]</scope>
    <source>
        <strain evidence="2">DASCIFA01</strain>
        <tissue evidence="2">Testis</tissue>
    </source>
</reference>
<keyword evidence="3" id="KW-1185">Reference proteome</keyword>
<keyword evidence="1" id="KW-0472">Membrane</keyword>
<dbReference type="Proteomes" id="UP000290572">
    <property type="component" value="Unassembled WGS sequence"/>
</dbReference>
<protein>
    <submittedName>
        <fullName evidence="2">Uncharacterized protein</fullName>
    </submittedName>
</protein>
<accession>A0A498MVM1</accession>
<comment type="caution">
    <text evidence="2">The sequence shown here is derived from an EMBL/GenBank/DDBJ whole genome shotgun (WGS) entry which is preliminary data.</text>
</comment>
<proteinExistence type="predicted"/>
<dbReference type="EMBL" id="QBIY01012274">
    <property type="protein sequence ID" value="RXN25908.1"/>
    <property type="molecule type" value="Genomic_DNA"/>
</dbReference>
<evidence type="ECO:0000313" key="3">
    <source>
        <dbReference type="Proteomes" id="UP000290572"/>
    </source>
</evidence>
<sequence length="96" mass="10396">MNPQTGDLIISNIRGIQSGDYKVEIKTRRMILHRKYHITVIGSDRNSGYMVLMFIVFVDTNDCLSMAVSGPGLFPGAVAVIVVVLVAAGVTDDLTV</sequence>
<keyword evidence="1" id="KW-1133">Transmembrane helix</keyword>
<gene>
    <name evidence="2" type="ORF">ROHU_021255</name>
</gene>
<organism evidence="2 3">
    <name type="scientific">Labeo rohita</name>
    <name type="common">Indian major carp</name>
    <name type="synonym">Cyprinus rohita</name>
    <dbReference type="NCBI Taxonomy" id="84645"/>
    <lineage>
        <taxon>Eukaryota</taxon>
        <taxon>Metazoa</taxon>
        <taxon>Chordata</taxon>
        <taxon>Craniata</taxon>
        <taxon>Vertebrata</taxon>
        <taxon>Euteleostomi</taxon>
        <taxon>Actinopterygii</taxon>
        <taxon>Neopterygii</taxon>
        <taxon>Teleostei</taxon>
        <taxon>Ostariophysi</taxon>
        <taxon>Cypriniformes</taxon>
        <taxon>Cyprinidae</taxon>
        <taxon>Labeoninae</taxon>
        <taxon>Labeonini</taxon>
        <taxon>Labeo</taxon>
    </lineage>
</organism>
<feature type="transmembrane region" description="Helical" evidence="1">
    <location>
        <begin position="70"/>
        <end position="90"/>
    </location>
</feature>
<feature type="transmembrane region" description="Helical" evidence="1">
    <location>
        <begin position="36"/>
        <end position="58"/>
    </location>
</feature>
<dbReference type="AlphaFoldDB" id="A0A498MVM1"/>
<evidence type="ECO:0000313" key="2">
    <source>
        <dbReference type="EMBL" id="RXN25908.1"/>
    </source>
</evidence>
<dbReference type="Gene3D" id="2.60.40.2710">
    <property type="match status" value="1"/>
</dbReference>